<name>A0A2Z7DIH3_9LAMI</name>
<gene>
    <name evidence="3" type="ORF">F511_24487</name>
</gene>
<organism evidence="3 4">
    <name type="scientific">Dorcoceras hygrometricum</name>
    <dbReference type="NCBI Taxonomy" id="472368"/>
    <lineage>
        <taxon>Eukaryota</taxon>
        <taxon>Viridiplantae</taxon>
        <taxon>Streptophyta</taxon>
        <taxon>Embryophyta</taxon>
        <taxon>Tracheophyta</taxon>
        <taxon>Spermatophyta</taxon>
        <taxon>Magnoliopsida</taxon>
        <taxon>eudicotyledons</taxon>
        <taxon>Gunneridae</taxon>
        <taxon>Pentapetalae</taxon>
        <taxon>asterids</taxon>
        <taxon>lamiids</taxon>
        <taxon>Lamiales</taxon>
        <taxon>Gesneriaceae</taxon>
        <taxon>Didymocarpoideae</taxon>
        <taxon>Trichosporeae</taxon>
        <taxon>Loxocarpinae</taxon>
        <taxon>Dorcoceras</taxon>
    </lineage>
</organism>
<accession>A0A2Z7DIH3</accession>
<feature type="region of interest" description="Disordered" evidence="2">
    <location>
        <begin position="199"/>
        <end position="221"/>
    </location>
</feature>
<dbReference type="Proteomes" id="UP000250235">
    <property type="component" value="Unassembled WGS sequence"/>
</dbReference>
<evidence type="ECO:0000256" key="1">
    <source>
        <dbReference type="SAM" id="Coils"/>
    </source>
</evidence>
<evidence type="ECO:0000256" key="2">
    <source>
        <dbReference type="SAM" id="MobiDB-lite"/>
    </source>
</evidence>
<dbReference type="AlphaFoldDB" id="A0A2Z7DIH3"/>
<keyword evidence="4" id="KW-1185">Reference proteome</keyword>
<proteinExistence type="predicted"/>
<evidence type="ECO:0000313" key="4">
    <source>
        <dbReference type="Proteomes" id="UP000250235"/>
    </source>
</evidence>
<sequence length="399" mass="45603">MTGGHLKIIVARRFLLQKRTRASELIHIRMKAPPAVHQSLQAQLSKMVTKNDKLQSKYEEIIAENKRLNQLVISWTKSSVSLSKLNEIQNPLNDKTDLGFNCDDNSSSETYAQSVDWAVKMRIRPPEFETSICDAKYHVSLDDEGFSFLVVDRIGDFYRNLPRRADVIVTTVGARHKCQQVPRFIGREHCDVLSMQMDGSPDELSNYPRSDSPSGCHLSSGESEHSRCRYSDLQDVCMAIESLTTLDLSRVVDSIGIYELKGPYYTLTMTDWFLQALSVIPRGSCGDVFRRFIIVRWVDQKMCFLIHNELEKEKYAQQKLFSIFSPSPPLPPHAIVFVVEPSRHRSPPSPSHFTAIVPTRRFCSRNLHWGSSALQRRNWKTGRWTGLGATKEVLFPLEK</sequence>
<keyword evidence="1" id="KW-0175">Coiled coil</keyword>
<feature type="coiled-coil region" evidence="1">
    <location>
        <begin position="37"/>
        <end position="71"/>
    </location>
</feature>
<dbReference type="EMBL" id="KQ987257">
    <property type="protein sequence ID" value="KZV57763.1"/>
    <property type="molecule type" value="Genomic_DNA"/>
</dbReference>
<evidence type="ECO:0000313" key="3">
    <source>
        <dbReference type="EMBL" id="KZV57763.1"/>
    </source>
</evidence>
<reference evidence="3 4" key="1">
    <citation type="journal article" date="2015" name="Proc. Natl. Acad. Sci. U.S.A.">
        <title>The resurrection genome of Boea hygrometrica: A blueprint for survival of dehydration.</title>
        <authorList>
            <person name="Xiao L."/>
            <person name="Yang G."/>
            <person name="Zhang L."/>
            <person name="Yang X."/>
            <person name="Zhao S."/>
            <person name="Ji Z."/>
            <person name="Zhou Q."/>
            <person name="Hu M."/>
            <person name="Wang Y."/>
            <person name="Chen M."/>
            <person name="Xu Y."/>
            <person name="Jin H."/>
            <person name="Xiao X."/>
            <person name="Hu G."/>
            <person name="Bao F."/>
            <person name="Hu Y."/>
            <person name="Wan P."/>
            <person name="Li L."/>
            <person name="Deng X."/>
            <person name="Kuang T."/>
            <person name="Xiang C."/>
            <person name="Zhu J.K."/>
            <person name="Oliver M.J."/>
            <person name="He Y."/>
        </authorList>
    </citation>
    <scope>NUCLEOTIDE SEQUENCE [LARGE SCALE GENOMIC DNA]</scope>
    <source>
        <strain evidence="4">cv. XS01</strain>
    </source>
</reference>
<protein>
    <submittedName>
        <fullName evidence="3">NAD(P)H-quinone oxidoreductase subunit K</fullName>
    </submittedName>
</protein>